<feature type="compositionally biased region" description="Basic residues" evidence="1">
    <location>
        <begin position="155"/>
        <end position="164"/>
    </location>
</feature>
<proteinExistence type="predicted"/>
<keyword evidence="3" id="KW-1185">Reference proteome</keyword>
<comment type="caution">
    <text evidence="2">The sequence shown here is derived from an EMBL/GenBank/DDBJ whole genome shotgun (WGS) entry which is preliminary data.</text>
</comment>
<feature type="region of interest" description="Disordered" evidence="1">
    <location>
        <begin position="1"/>
        <end position="25"/>
    </location>
</feature>
<evidence type="ECO:0000256" key="1">
    <source>
        <dbReference type="SAM" id="MobiDB-lite"/>
    </source>
</evidence>
<feature type="region of interest" description="Disordered" evidence="1">
    <location>
        <begin position="96"/>
        <end position="164"/>
    </location>
</feature>
<organism evidence="2 3">
    <name type="scientific">Prosthecobacter fusiformis</name>
    <dbReference type="NCBI Taxonomy" id="48464"/>
    <lineage>
        <taxon>Bacteria</taxon>
        <taxon>Pseudomonadati</taxon>
        <taxon>Verrucomicrobiota</taxon>
        <taxon>Verrucomicrobiia</taxon>
        <taxon>Verrucomicrobiales</taxon>
        <taxon>Verrucomicrobiaceae</taxon>
        <taxon>Prosthecobacter</taxon>
    </lineage>
</organism>
<dbReference type="EMBL" id="SOCA01000001">
    <property type="protein sequence ID" value="TDU80795.1"/>
    <property type="molecule type" value="Genomic_DNA"/>
</dbReference>
<evidence type="ECO:0000313" key="2">
    <source>
        <dbReference type="EMBL" id="TDU80795.1"/>
    </source>
</evidence>
<evidence type="ECO:0000313" key="3">
    <source>
        <dbReference type="Proteomes" id="UP000295662"/>
    </source>
</evidence>
<name>A0A4R7SQ81_9BACT</name>
<sequence>MAENGFPDNRDDIPGMSGQRHRRWRFPFDNKARNDFPRVGLTARLATEAKGYQASPERYRVKDIALLRQVGPRGGHDTWGTSLTKVSRLARRRVLTKVSPPHPPTATGLNTAASPGHRSSLCLRPASAPLTVFPDGVRQQPGQSPAPALTDSSRPRRRHDPRVL</sequence>
<dbReference type="Proteomes" id="UP000295662">
    <property type="component" value="Unassembled WGS sequence"/>
</dbReference>
<reference evidence="2 3" key="1">
    <citation type="submission" date="2019-03" db="EMBL/GenBank/DDBJ databases">
        <title>Genomic Encyclopedia of Archaeal and Bacterial Type Strains, Phase II (KMG-II): from individual species to whole genera.</title>
        <authorList>
            <person name="Goeker M."/>
        </authorList>
    </citation>
    <scope>NUCLEOTIDE SEQUENCE [LARGE SCALE GENOMIC DNA]</scope>
    <source>
        <strain evidence="2 3">ATCC 25309</strain>
    </source>
</reference>
<dbReference type="AlphaFoldDB" id="A0A4R7SQ81"/>
<gene>
    <name evidence="2" type="ORF">EI77_00092</name>
</gene>
<accession>A0A4R7SQ81</accession>
<protein>
    <submittedName>
        <fullName evidence="2">Uncharacterized protein</fullName>
    </submittedName>
</protein>